<accession>A0A8I6S3G1</accession>
<dbReference type="InterPro" id="IPR009003">
    <property type="entry name" value="Peptidase_S1_PA"/>
</dbReference>
<dbReference type="PROSITE" id="PS00134">
    <property type="entry name" value="TRYPSIN_HIS"/>
    <property type="match status" value="1"/>
</dbReference>
<dbReference type="InterPro" id="IPR001254">
    <property type="entry name" value="Trypsin_dom"/>
</dbReference>
<keyword evidence="1" id="KW-1015">Disulfide bond</keyword>
<dbReference type="InterPro" id="IPR018114">
    <property type="entry name" value="TRYPSIN_HIS"/>
</dbReference>
<dbReference type="PROSITE" id="PS50240">
    <property type="entry name" value="TRYPSIN_DOM"/>
    <property type="match status" value="1"/>
</dbReference>
<dbReference type="SMART" id="SM00020">
    <property type="entry name" value="Tryp_SPc"/>
    <property type="match status" value="1"/>
</dbReference>
<dbReference type="SUPFAM" id="SSF50494">
    <property type="entry name" value="Trypsin-like serine proteases"/>
    <property type="match status" value="1"/>
</dbReference>
<feature type="domain" description="Peptidase S1" evidence="3">
    <location>
        <begin position="28"/>
        <end position="277"/>
    </location>
</feature>
<evidence type="ECO:0000256" key="2">
    <source>
        <dbReference type="SAM" id="SignalP"/>
    </source>
</evidence>
<evidence type="ECO:0000313" key="5">
    <source>
        <dbReference type="Proteomes" id="UP000494040"/>
    </source>
</evidence>
<proteinExistence type="predicted"/>
<dbReference type="OrthoDB" id="8189841at2759"/>
<dbReference type="Pfam" id="PF00089">
    <property type="entry name" value="Trypsin"/>
    <property type="match status" value="1"/>
</dbReference>
<evidence type="ECO:0000259" key="3">
    <source>
        <dbReference type="PROSITE" id="PS50240"/>
    </source>
</evidence>
<dbReference type="KEGG" id="clec:106669933"/>
<evidence type="ECO:0000256" key="1">
    <source>
        <dbReference type="ARBA" id="ARBA00023157"/>
    </source>
</evidence>
<feature type="signal peptide" evidence="2">
    <location>
        <begin position="1"/>
        <end position="23"/>
    </location>
</feature>
<dbReference type="GO" id="GO:0004252">
    <property type="term" value="F:serine-type endopeptidase activity"/>
    <property type="evidence" value="ECO:0007669"/>
    <property type="project" value="InterPro"/>
</dbReference>
<name>A0A8I6S3G1_CIMLE</name>
<dbReference type="GO" id="GO:0006508">
    <property type="term" value="P:proteolysis"/>
    <property type="evidence" value="ECO:0007669"/>
    <property type="project" value="InterPro"/>
</dbReference>
<reference evidence="4" key="1">
    <citation type="submission" date="2022-01" db="UniProtKB">
        <authorList>
            <consortium name="EnsemblMetazoa"/>
        </authorList>
    </citation>
    <scope>IDENTIFICATION</scope>
</reference>
<evidence type="ECO:0000313" key="4">
    <source>
        <dbReference type="EnsemblMetazoa" id="XP_014255309.1"/>
    </source>
</evidence>
<dbReference type="AlphaFoldDB" id="A0A8I6S3G1"/>
<dbReference type="GeneID" id="106669933"/>
<dbReference type="Gene3D" id="2.40.10.10">
    <property type="entry name" value="Trypsin-like serine proteases"/>
    <property type="match status" value="1"/>
</dbReference>
<protein>
    <recommendedName>
        <fullName evidence="3">Peptidase S1 domain-containing protein</fullName>
    </recommendedName>
</protein>
<dbReference type="PANTHER" id="PTHR24252:SF7">
    <property type="entry name" value="HYALIN"/>
    <property type="match status" value="1"/>
</dbReference>
<feature type="chain" id="PRO_5035311575" description="Peptidase S1 domain-containing protein" evidence="2">
    <location>
        <begin position="24"/>
        <end position="302"/>
    </location>
</feature>
<dbReference type="RefSeq" id="XP_014255309.1">
    <property type="nucleotide sequence ID" value="XM_014399823.2"/>
</dbReference>
<keyword evidence="5" id="KW-1185">Reference proteome</keyword>
<dbReference type="PANTHER" id="PTHR24252">
    <property type="entry name" value="ACROSIN-RELATED"/>
    <property type="match status" value="1"/>
</dbReference>
<sequence>MYRIHLVLYYLIWLLLASKIIWADHAKIIGGRLAQPGEFPYQLCMYGAYRCGGALISMKRFITAGHCFIYKGVRLDISKQYMVAGVVNCYKTDDPYFQQRGIVDYQMHPEFKNKRDKTSYHDFAVGTLDKPFIESDRVKAGSLPTGDPEDFRQRWVDYVKSGRTCTAMGFGAQMGDEGVYSMKSGYDIRVIEVQPKDDKYCQSTLLYKTDKKLDGEVCALAVDPKKDSMAPGDSGSGFICDGYLFGVNTGGLFKEGYNLQLYTLAYPYINLFSLNSSVGLSARMVLVIFGILTVASVDIVHL</sequence>
<dbReference type="EnsemblMetazoa" id="XM_014399823.2">
    <property type="protein sequence ID" value="XP_014255309.1"/>
    <property type="gene ID" value="LOC106669933"/>
</dbReference>
<keyword evidence="2" id="KW-0732">Signal</keyword>
<dbReference type="Proteomes" id="UP000494040">
    <property type="component" value="Unassembled WGS sequence"/>
</dbReference>
<dbReference type="InterPro" id="IPR043504">
    <property type="entry name" value="Peptidase_S1_PA_chymotrypsin"/>
</dbReference>
<organism evidence="4 5">
    <name type="scientific">Cimex lectularius</name>
    <name type="common">Bed bug</name>
    <name type="synonym">Acanthia lectularia</name>
    <dbReference type="NCBI Taxonomy" id="79782"/>
    <lineage>
        <taxon>Eukaryota</taxon>
        <taxon>Metazoa</taxon>
        <taxon>Ecdysozoa</taxon>
        <taxon>Arthropoda</taxon>
        <taxon>Hexapoda</taxon>
        <taxon>Insecta</taxon>
        <taxon>Pterygota</taxon>
        <taxon>Neoptera</taxon>
        <taxon>Paraneoptera</taxon>
        <taxon>Hemiptera</taxon>
        <taxon>Heteroptera</taxon>
        <taxon>Panheteroptera</taxon>
        <taxon>Cimicomorpha</taxon>
        <taxon>Cimicidae</taxon>
        <taxon>Cimex</taxon>
    </lineage>
</organism>